<evidence type="ECO:0000256" key="1">
    <source>
        <dbReference type="SAM" id="MobiDB-lite"/>
    </source>
</evidence>
<accession>Q0RY24</accession>
<dbReference type="KEGG" id="rha:RHA1_ro08768"/>
<feature type="compositionally biased region" description="Basic residues" evidence="1">
    <location>
        <begin position="114"/>
        <end position="123"/>
    </location>
</feature>
<evidence type="ECO:0000313" key="3">
    <source>
        <dbReference type="Proteomes" id="UP000008710"/>
    </source>
</evidence>
<evidence type="ECO:0000313" key="2">
    <source>
        <dbReference type="EMBL" id="ABG99812.1"/>
    </source>
</evidence>
<dbReference type="AlphaFoldDB" id="Q0RY24"/>
<proteinExistence type="predicted"/>
<name>Q0RY24_RHOJR</name>
<dbReference type="EMBL" id="CP000432">
    <property type="protein sequence ID" value="ABG99812.1"/>
    <property type="molecule type" value="Genomic_DNA"/>
</dbReference>
<dbReference type="HOGENOM" id="CLU_1617712_0_0_11"/>
<feature type="compositionally biased region" description="Pro residues" evidence="1">
    <location>
        <begin position="125"/>
        <end position="141"/>
    </location>
</feature>
<gene>
    <name evidence="2" type="ordered locus">RHA1_ro08768</name>
</gene>
<reference evidence="3" key="1">
    <citation type="journal article" date="2006" name="Proc. Natl. Acad. Sci. U.S.A.">
        <title>The complete genome of Rhodococcus sp. RHA1 provides insights into a catabolic powerhouse.</title>
        <authorList>
            <person name="McLeod M.P."/>
            <person name="Warren R.L."/>
            <person name="Hsiao W.W.L."/>
            <person name="Araki N."/>
            <person name="Myhre M."/>
            <person name="Fernandes C."/>
            <person name="Miyazawa D."/>
            <person name="Wong W."/>
            <person name="Lillquist A.L."/>
            <person name="Wang D."/>
            <person name="Dosanjh M."/>
            <person name="Hara H."/>
            <person name="Petrescu A."/>
            <person name="Morin R.D."/>
            <person name="Yang G."/>
            <person name="Stott J.M."/>
            <person name="Schein J.E."/>
            <person name="Shin H."/>
            <person name="Smailus D."/>
            <person name="Siddiqui A.S."/>
            <person name="Marra M.A."/>
            <person name="Jones S.J.M."/>
            <person name="Holt R."/>
            <person name="Brinkman F.S.L."/>
            <person name="Miyauchi K."/>
            <person name="Fukuda M."/>
            <person name="Davies J.E."/>
            <person name="Mohn W.W."/>
            <person name="Eltis L.D."/>
        </authorList>
    </citation>
    <scope>NUCLEOTIDE SEQUENCE [LARGE SCALE GENOMIC DNA]</scope>
    <source>
        <strain evidence="3">RHA1</strain>
    </source>
</reference>
<organism evidence="2 3">
    <name type="scientific">Rhodococcus jostii (strain RHA1)</name>
    <dbReference type="NCBI Taxonomy" id="101510"/>
    <lineage>
        <taxon>Bacteria</taxon>
        <taxon>Bacillati</taxon>
        <taxon>Actinomycetota</taxon>
        <taxon>Actinomycetes</taxon>
        <taxon>Mycobacteriales</taxon>
        <taxon>Nocardiaceae</taxon>
        <taxon>Rhodococcus</taxon>
    </lineage>
</organism>
<sequence length="164" mass="17918">MCIARTAAHAVISKPSRSSTSFVSPSWCQRGPVWRSGRRSSANMASIRALISTVLIAPLLRRIGGRVVIEDAVIIEAVVMRALPFVMFGDSAHPIGVHPRHSDVTRVTFSAVKVVHHRRRRRQPNLPPPQRDGHPPHPAAKPGPNGRGQTRAHDHGNSPATPMR</sequence>
<protein>
    <submittedName>
        <fullName evidence="2">Uncharacterized protein</fullName>
    </submittedName>
</protein>
<dbReference type="Proteomes" id="UP000008710">
    <property type="component" value="Plasmid pRHL1"/>
</dbReference>
<feature type="region of interest" description="Disordered" evidence="1">
    <location>
        <begin position="114"/>
        <end position="164"/>
    </location>
</feature>
<geneLocation type="plasmid" evidence="2 3">
    <name>pRHL1</name>
</geneLocation>
<keyword evidence="2" id="KW-0614">Plasmid</keyword>